<dbReference type="InterPro" id="IPR013087">
    <property type="entry name" value="Znf_C2H2_type"/>
</dbReference>
<keyword evidence="12" id="KW-0539">Nucleus</keyword>
<dbReference type="GO" id="GO:0034647">
    <property type="term" value="F:histone H3K4me/H3K4me2/H3K4me3 demethylase activity"/>
    <property type="evidence" value="ECO:0007669"/>
    <property type="project" value="TreeGrafter"/>
</dbReference>
<keyword evidence="4 15" id="KW-0863">Zinc-finger</keyword>
<evidence type="ECO:0000256" key="13">
    <source>
        <dbReference type="ARBA" id="ARBA00050682"/>
    </source>
</evidence>
<feature type="compositionally biased region" description="Basic residues" evidence="16">
    <location>
        <begin position="203"/>
        <end position="212"/>
    </location>
</feature>
<dbReference type="GO" id="GO:0008270">
    <property type="term" value="F:zinc ion binding"/>
    <property type="evidence" value="ECO:0007669"/>
    <property type="project" value="UniProtKB-KW"/>
</dbReference>
<evidence type="ECO:0000259" key="18">
    <source>
        <dbReference type="PROSITE" id="PS51183"/>
    </source>
</evidence>
<evidence type="ECO:0000256" key="12">
    <source>
        <dbReference type="ARBA" id="ARBA00023242"/>
    </source>
</evidence>
<dbReference type="PROSITE" id="PS00028">
    <property type="entry name" value="ZINC_FINGER_C2H2_1"/>
    <property type="match status" value="3"/>
</dbReference>
<dbReference type="InterPro" id="IPR036236">
    <property type="entry name" value="Znf_C2H2_sf"/>
</dbReference>
<dbReference type="PANTHER" id="PTHR10694:SF45">
    <property type="entry name" value="LYSINE-SPECIFIC DEMETHYLASE ELF6"/>
    <property type="match status" value="1"/>
</dbReference>
<evidence type="ECO:0000259" key="17">
    <source>
        <dbReference type="PROSITE" id="PS50157"/>
    </source>
</evidence>
<name>A0AAN8Z8Y6_9MAGN</name>
<dbReference type="FunFam" id="3.30.160.60:FF:000747">
    <property type="entry name" value="Probable lysine-specific demethylase ELF6"/>
    <property type="match status" value="1"/>
</dbReference>
<sequence length="1446" mass="160275">MGNVEIPSWLEGLPLAPEFHPTDTEFADPIAYISKIEKQASGFGICKIIPPLPKPSKKYVLAKLNESLCKSSELVFDENCKDGSSFLSKIDGNDGEVRAKFTTRQQELGLNVKRSRGGSVNPPQMEMKKQMWRSGEYYTLEQFESKSKAFAKSVFGTVKEVSPLVAEAMFWRAASEKPIYVEYANDVPGSAFGEPKRQFRYFHKRRRRKRRSSVSESQESDDSKKKEVVIGEKSVSMASNDCSDPPLDMSKSCENSMSQVLEEFSKVSGEKSLNSSDEMEGTAGWILSNSPWNLQVIARSPGSLTRFMPDDIHGVTSPMVYIGMLFSWFAWHVEDHELHSLNFLHTGSPKTWYAVPGDYAFSFEEAVHSQAYGGKIDYLATLTLLGEKTTLLSPEVVVASGIPCCRLVQSPGEFVVTFPRAYHVGFSHGFNCGEAANFGTSQWLKIAKEAAVRRAAMGILPMLSHQQLLYLLTMSFISSVPRSLLPGARTSRLRDRLKEEREQLVKKVFIEDFLKENSILSSLVQKASTYRAVLWDPDLLPSVNEECDKQKEKDTNVTSPIHCKNAKDCKNLIDEMHQFMEMVNGLFWDDDISTCDFQVDSGTSACVACGILGFPFMSVIQPSGKASVEILAAESLLVQGGGVSMPVSSHFPKELKGSDLFAPSEFNGPSPVAEGPNYVVSQTCIKGGETSGVPFDLSSISKSDTQDSATNDHSAVCKSSVSQDDSSILSTIRINEQWNTSTEFLRPRIFCLEHAIQVEKLLQSKGGANLLIICHSDFKKIKAHVAAIAESLGTPFRYNEVPLETASQVDINLIDLANDFEKQDECKEDWTSKLGINLEYCVKGRKASPPRCIQHALALNGLLSDIVPTSESSNLKWCSQRPRSKCKHGQTLRFKQGGSIQMLKNEVSGGNLDTSMVGKEVKLLQYSRRRKGKRSAFGANMRDRDAKGHSEEASAANCGHPIESGGIAEIDHNGIENIDVDVAGSGHSSLTRTSKVEHNVLDHIGTKYLTEISVPAQGSCSSYAVAKFAEPVEAEMQNKASFSGPSNNLEVRAEIKASIEYVETNNSSGSPVTSPISQVEQCEIEGEKNVSKGIKMDTEVSNAEIGNNCEESGDIHVDINSSINKNEDLVDHMASSHVAGSAAGGSNAEMDKNVKESCMEVEICDCLTINNDLPQEFHALNGNNREGPDINDVRSVNHQTAAMAVDESSELLKENPSVDDVCSGGEFCSAMEDRKLEDVDTMAEPKTAKRKESKRKKEVELETEPENNFSGFIRSPCEGLRSRARKDTTDGSSISKPTEKRTSKKPRKHSIDSTPCNERETSTKVSYRCNIEGCRMRFKSKAELRLHLTNKCHHEGCGKRFSSHKYAVLHQRVHEDDRPLKCPWKGCTMSFKWAWARTEHERVHTGERPYECKVKGCGRTFRFISDYSRHRRRTGHYVNSQPPEEK</sequence>
<dbReference type="SMART" id="SM00558">
    <property type="entry name" value="JmjC"/>
    <property type="match status" value="1"/>
</dbReference>
<comment type="caution">
    <text evidence="20">The sequence shown here is derived from an EMBL/GenBank/DDBJ whole genome shotgun (WGS) entry which is preliminary data.</text>
</comment>
<keyword evidence="10" id="KW-0805">Transcription regulation</keyword>
<proteinExistence type="inferred from homology"/>
<comment type="similarity">
    <text evidence="1">Belongs to the JHDM3 histone demethylase family.</text>
</comment>
<dbReference type="PROSITE" id="PS51184">
    <property type="entry name" value="JMJC"/>
    <property type="match status" value="1"/>
</dbReference>
<dbReference type="SUPFAM" id="SSF57667">
    <property type="entry name" value="beta-beta-alpha zinc fingers"/>
    <property type="match status" value="2"/>
</dbReference>
<evidence type="ECO:0000313" key="21">
    <source>
        <dbReference type="Proteomes" id="UP001370490"/>
    </source>
</evidence>
<dbReference type="GO" id="GO:0000785">
    <property type="term" value="C:chromatin"/>
    <property type="evidence" value="ECO:0007669"/>
    <property type="project" value="TreeGrafter"/>
</dbReference>
<evidence type="ECO:0000256" key="7">
    <source>
        <dbReference type="ARBA" id="ARBA00022964"/>
    </source>
</evidence>
<feature type="domain" description="C2H2-type" evidence="17">
    <location>
        <begin position="1380"/>
        <end position="1409"/>
    </location>
</feature>
<keyword evidence="21" id="KW-1185">Reference proteome</keyword>
<dbReference type="GO" id="GO:2000028">
    <property type="term" value="P:regulation of photoperiodism, flowering"/>
    <property type="evidence" value="ECO:0007669"/>
    <property type="project" value="UniProtKB-ARBA"/>
</dbReference>
<keyword evidence="3" id="KW-0677">Repeat</keyword>
<evidence type="ECO:0000256" key="3">
    <source>
        <dbReference type="ARBA" id="ARBA00022737"/>
    </source>
</evidence>
<evidence type="ECO:0000259" key="19">
    <source>
        <dbReference type="PROSITE" id="PS51184"/>
    </source>
</evidence>
<evidence type="ECO:0000256" key="16">
    <source>
        <dbReference type="SAM" id="MobiDB-lite"/>
    </source>
</evidence>
<dbReference type="EMBL" id="JBAMMX010000013">
    <property type="protein sequence ID" value="KAK6929177.1"/>
    <property type="molecule type" value="Genomic_DNA"/>
</dbReference>
<reference evidence="20 21" key="1">
    <citation type="submission" date="2023-12" db="EMBL/GenBank/DDBJ databases">
        <title>A high-quality genome assembly for Dillenia turbinata (Dilleniales).</title>
        <authorList>
            <person name="Chanderbali A."/>
        </authorList>
    </citation>
    <scope>NUCLEOTIDE SEQUENCE [LARGE SCALE GENOMIC DNA]</scope>
    <source>
        <strain evidence="20">LSX21</strain>
        <tissue evidence="20">Leaf</tissue>
    </source>
</reference>
<dbReference type="GO" id="GO:0040029">
    <property type="term" value="P:epigenetic regulation of gene expression"/>
    <property type="evidence" value="ECO:0007669"/>
    <property type="project" value="UniProtKB-ARBA"/>
</dbReference>
<feature type="domain" description="C2H2-type" evidence="17">
    <location>
        <begin position="1410"/>
        <end position="1442"/>
    </location>
</feature>
<evidence type="ECO:0000256" key="10">
    <source>
        <dbReference type="ARBA" id="ARBA00023015"/>
    </source>
</evidence>
<feature type="domain" description="JmjC" evidence="19">
    <location>
        <begin position="289"/>
        <end position="455"/>
    </location>
</feature>
<keyword evidence="11" id="KW-0804">Transcription</keyword>
<evidence type="ECO:0000256" key="5">
    <source>
        <dbReference type="ARBA" id="ARBA00022833"/>
    </source>
</evidence>
<gene>
    <name evidence="20" type="ORF">RJ641_005382</name>
</gene>
<evidence type="ECO:0000256" key="1">
    <source>
        <dbReference type="ARBA" id="ARBA00009711"/>
    </source>
</evidence>
<keyword evidence="5" id="KW-0862">Zinc</keyword>
<evidence type="ECO:0000256" key="14">
    <source>
        <dbReference type="ARBA" id="ARBA00051751"/>
    </source>
</evidence>
<dbReference type="SUPFAM" id="SSF51197">
    <property type="entry name" value="Clavaminate synthase-like"/>
    <property type="match status" value="1"/>
</dbReference>
<evidence type="ECO:0000256" key="4">
    <source>
        <dbReference type="ARBA" id="ARBA00022771"/>
    </source>
</evidence>
<evidence type="ECO:0000313" key="20">
    <source>
        <dbReference type="EMBL" id="KAK6929177.1"/>
    </source>
</evidence>
<evidence type="ECO:0000256" key="6">
    <source>
        <dbReference type="ARBA" id="ARBA00022853"/>
    </source>
</evidence>
<dbReference type="GO" id="GO:0048580">
    <property type="term" value="P:regulation of post-embryonic development"/>
    <property type="evidence" value="ECO:0007669"/>
    <property type="project" value="UniProtKB-ARBA"/>
</dbReference>
<dbReference type="PROSITE" id="PS51183">
    <property type="entry name" value="JMJN"/>
    <property type="match status" value="1"/>
</dbReference>
<organism evidence="20 21">
    <name type="scientific">Dillenia turbinata</name>
    <dbReference type="NCBI Taxonomy" id="194707"/>
    <lineage>
        <taxon>Eukaryota</taxon>
        <taxon>Viridiplantae</taxon>
        <taxon>Streptophyta</taxon>
        <taxon>Embryophyta</taxon>
        <taxon>Tracheophyta</taxon>
        <taxon>Spermatophyta</taxon>
        <taxon>Magnoliopsida</taxon>
        <taxon>eudicotyledons</taxon>
        <taxon>Gunneridae</taxon>
        <taxon>Pentapetalae</taxon>
        <taxon>Dilleniales</taxon>
        <taxon>Dilleniaceae</taxon>
        <taxon>Dillenia</taxon>
    </lineage>
</organism>
<evidence type="ECO:0000256" key="15">
    <source>
        <dbReference type="PROSITE-ProRule" id="PRU00042"/>
    </source>
</evidence>
<dbReference type="Proteomes" id="UP001370490">
    <property type="component" value="Unassembled WGS sequence"/>
</dbReference>
<dbReference type="InterPro" id="IPR003349">
    <property type="entry name" value="JmjN"/>
</dbReference>
<comment type="catalytic activity">
    <reaction evidence="14">
        <text>N(6),N(6),N(6)-trimethyl-L-lysyl(27)-[histone H3] + 2-oxoglutarate + O2 = N(6),N(6)-dimethyl-L-lysyl(27)-[histone H3] + formaldehyde + succinate + CO2</text>
        <dbReference type="Rhea" id="RHEA:60228"/>
        <dbReference type="Rhea" id="RHEA-COMP:15535"/>
        <dbReference type="Rhea" id="RHEA-COMP:15539"/>
        <dbReference type="ChEBI" id="CHEBI:15379"/>
        <dbReference type="ChEBI" id="CHEBI:16526"/>
        <dbReference type="ChEBI" id="CHEBI:16810"/>
        <dbReference type="ChEBI" id="CHEBI:16842"/>
        <dbReference type="ChEBI" id="CHEBI:30031"/>
        <dbReference type="ChEBI" id="CHEBI:61961"/>
        <dbReference type="ChEBI" id="CHEBI:61976"/>
    </reaction>
    <physiologicalReaction direction="left-to-right" evidence="14">
        <dbReference type="Rhea" id="RHEA:60229"/>
    </physiologicalReaction>
</comment>
<evidence type="ECO:0000256" key="9">
    <source>
        <dbReference type="ARBA" id="ARBA00023004"/>
    </source>
</evidence>
<feature type="region of interest" description="Disordered" evidence="16">
    <location>
        <begin position="1238"/>
        <end position="1319"/>
    </location>
</feature>
<dbReference type="GO" id="GO:0071558">
    <property type="term" value="F:histone H3K27me2/H3K27me3 demethylase activity"/>
    <property type="evidence" value="ECO:0007669"/>
    <property type="project" value="UniProtKB-ARBA"/>
</dbReference>
<evidence type="ECO:0000256" key="11">
    <source>
        <dbReference type="ARBA" id="ARBA00023163"/>
    </source>
</evidence>
<feature type="domain" description="C2H2-type" evidence="17">
    <location>
        <begin position="1350"/>
        <end position="1379"/>
    </location>
</feature>
<protein>
    <submittedName>
        <fullName evidence="20">JmjN domain</fullName>
    </submittedName>
</protein>
<dbReference type="Gene3D" id="3.30.160.60">
    <property type="entry name" value="Classic Zinc Finger"/>
    <property type="match status" value="1"/>
</dbReference>
<keyword evidence="9" id="KW-0408">Iron</keyword>
<keyword evidence="6" id="KW-0156">Chromatin regulator</keyword>
<feature type="domain" description="JmjN" evidence="18">
    <location>
        <begin position="16"/>
        <end position="57"/>
    </location>
</feature>
<feature type="compositionally biased region" description="Basic and acidic residues" evidence="16">
    <location>
        <begin position="221"/>
        <end position="230"/>
    </location>
</feature>
<feature type="region of interest" description="Disordered" evidence="16">
    <location>
        <begin position="203"/>
        <end position="230"/>
    </location>
</feature>
<dbReference type="PANTHER" id="PTHR10694">
    <property type="entry name" value="LYSINE-SPECIFIC DEMETHYLASE"/>
    <property type="match status" value="1"/>
</dbReference>
<keyword evidence="2" id="KW-0479">Metal-binding</keyword>
<evidence type="ECO:0000256" key="8">
    <source>
        <dbReference type="ARBA" id="ARBA00023002"/>
    </source>
</evidence>
<keyword evidence="8" id="KW-0560">Oxidoreductase</keyword>
<dbReference type="PROSITE" id="PS50157">
    <property type="entry name" value="ZINC_FINGER_C2H2_2"/>
    <property type="match status" value="3"/>
</dbReference>
<dbReference type="Pfam" id="PF02375">
    <property type="entry name" value="JmjN"/>
    <property type="match status" value="1"/>
</dbReference>
<dbReference type="GO" id="GO:0009741">
    <property type="term" value="P:response to brassinosteroid"/>
    <property type="evidence" value="ECO:0007669"/>
    <property type="project" value="UniProtKB-ARBA"/>
</dbReference>
<dbReference type="Pfam" id="PF02373">
    <property type="entry name" value="JmjC"/>
    <property type="match status" value="1"/>
</dbReference>
<evidence type="ECO:0000256" key="2">
    <source>
        <dbReference type="ARBA" id="ARBA00022723"/>
    </source>
</evidence>
<dbReference type="GO" id="GO:0009826">
    <property type="term" value="P:unidimensional cell growth"/>
    <property type="evidence" value="ECO:0007669"/>
    <property type="project" value="UniProtKB-ARBA"/>
</dbReference>
<accession>A0AAN8Z8Y6</accession>
<dbReference type="SMART" id="SM00355">
    <property type="entry name" value="ZnF_C2H2"/>
    <property type="match status" value="4"/>
</dbReference>
<keyword evidence="7" id="KW-0223">Dioxygenase</keyword>
<comment type="catalytic activity">
    <reaction evidence="13">
        <text>N(6),N(6)-dimethyl-L-lysyl(27)-[histone H3] + 2-oxoglutarate + O2 = N(6)-methyl-L-lysyl(27)-[histone H3] + formaldehyde + succinate + CO2</text>
        <dbReference type="Rhea" id="RHEA:60232"/>
        <dbReference type="Rhea" id="RHEA-COMP:15539"/>
        <dbReference type="Rhea" id="RHEA-COMP:15544"/>
        <dbReference type="ChEBI" id="CHEBI:15379"/>
        <dbReference type="ChEBI" id="CHEBI:16526"/>
        <dbReference type="ChEBI" id="CHEBI:16810"/>
        <dbReference type="ChEBI" id="CHEBI:16842"/>
        <dbReference type="ChEBI" id="CHEBI:30031"/>
        <dbReference type="ChEBI" id="CHEBI:61929"/>
        <dbReference type="ChEBI" id="CHEBI:61976"/>
    </reaction>
    <physiologicalReaction direction="left-to-right" evidence="13">
        <dbReference type="Rhea" id="RHEA:60233"/>
    </physiologicalReaction>
</comment>
<dbReference type="Gene3D" id="2.60.120.650">
    <property type="entry name" value="Cupin"/>
    <property type="match status" value="1"/>
</dbReference>
<dbReference type="SMART" id="SM00545">
    <property type="entry name" value="JmjN"/>
    <property type="match status" value="1"/>
</dbReference>
<dbReference type="InterPro" id="IPR003347">
    <property type="entry name" value="JmjC_dom"/>
</dbReference>
<dbReference type="GO" id="GO:0010628">
    <property type="term" value="P:positive regulation of gene expression"/>
    <property type="evidence" value="ECO:0007669"/>
    <property type="project" value="UniProtKB-ARBA"/>
</dbReference>
<dbReference type="GO" id="GO:0005634">
    <property type="term" value="C:nucleus"/>
    <property type="evidence" value="ECO:0007669"/>
    <property type="project" value="TreeGrafter"/>
</dbReference>